<feature type="compositionally biased region" description="Low complexity" evidence="1">
    <location>
        <begin position="286"/>
        <end position="297"/>
    </location>
</feature>
<dbReference type="EMBL" id="CAJVCH010552507">
    <property type="protein sequence ID" value="CAG7829689.1"/>
    <property type="molecule type" value="Genomic_DNA"/>
</dbReference>
<comment type="caution">
    <text evidence="2">The sequence shown here is derived from an EMBL/GenBank/DDBJ whole genome shotgun (WGS) entry which is preliminary data.</text>
</comment>
<reference evidence="2" key="1">
    <citation type="submission" date="2021-06" db="EMBL/GenBank/DDBJ databases">
        <authorList>
            <person name="Hodson N. C."/>
            <person name="Mongue J. A."/>
            <person name="Jaron S. K."/>
        </authorList>
    </citation>
    <scope>NUCLEOTIDE SEQUENCE</scope>
</reference>
<feature type="compositionally biased region" description="Gly residues" evidence="1">
    <location>
        <begin position="298"/>
        <end position="309"/>
    </location>
</feature>
<protein>
    <submittedName>
        <fullName evidence="2">Uncharacterized protein</fullName>
    </submittedName>
</protein>
<feature type="compositionally biased region" description="Gly residues" evidence="1">
    <location>
        <begin position="47"/>
        <end position="62"/>
    </location>
</feature>
<evidence type="ECO:0000313" key="3">
    <source>
        <dbReference type="Proteomes" id="UP000708208"/>
    </source>
</evidence>
<dbReference type="AlphaFoldDB" id="A0A8J2LB94"/>
<sequence>MNSASPSSNQGMFPRSAASQPSVNMGGSAGGFRSDTSVNQSQMPMGGQSGMGGPGGMGGSSGGPPFQNSMGPNNMMGGNNQMRGGPMGGMNGMPPQPVDPMCAQNPLYNCIAQLVNNIVQSRKGDNSNGNGGCCNQPACPVPFIIRKVKPARKRCCAPAPCPQPCCGNIILDNPNSYMTKIRTVSRGCCRPRRACCPAPCFPPTQCCGSTNPFENRCCTAPILLVQGAKLKCPSISSYFVNPPHQLYSGRCQTIQIADVGARLASAPAEKRAPSVVAKKKKKSKKSSGASAASSSSGSSGGSSGGSGGGSDDDDDDDDDDD</sequence>
<dbReference type="Proteomes" id="UP000708208">
    <property type="component" value="Unassembled WGS sequence"/>
</dbReference>
<evidence type="ECO:0000256" key="1">
    <source>
        <dbReference type="SAM" id="MobiDB-lite"/>
    </source>
</evidence>
<feature type="compositionally biased region" description="Acidic residues" evidence="1">
    <location>
        <begin position="310"/>
        <end position="321"/>
    </location>
</feature>
<organism evidence="2 3">
    <name type="scientific">Allacma fusca</name>
    <dbReference type="NCBI Taxonomy" id="39272"/>
    <lineage>
        <taxon>Eukaryota</taxon>
        <taxon>Metazoa</taxon>
        <taxon>Ecdysozoa</taxon>
        <taxon>Arthropoda</taxon>
        <taxon>Hexapoda</taxon>
        <taxon>Collembola</taxon>
        <taxon>Symphypleona</taxon>
        <taxon>Sminthuridae</taxon>
        <taxon>Allacma</taxon>
    </lineage>
</organism>
<gene>
    <name evidence="2" type="ORF">AFUS01_LOCUS39539</name>
</gene>
<proteinExistence type="predicted"/>
<feature type="compositionally biased region" description="Low complexity" evidence="1">
    <location>
        <begin position="70"/>
        <end position="84"/>
    </location>
</feature>
<evidence type="ECO:0000313" key="2">
    <source>
        <dbReference type="EMBL" id="CAG7829689.1"/>
    </source>
</evidence>
<name>A0A8J2LB94_9HEXA</name>
<feature type="region of interest" description="Disordered" evidence="1">
    <location>
        <begin position="264"/>
        <end position="321"/>
    </location>
</feature>
<keyword evidence="3" id="KW-1185">Reference proteome</keyword>
<accession>A0A8J2LB94</accession>
<feature type="region of interest" description="Disordered" evidence="1">
    <location>
        <begin position="1"/>
        <end position="93"/>
    </location>
</feature>
<feature type="compositionally biased region" description="Polar residues" evidence="1">
    <location>
        <begin position="1"/>
        <end position="25"/>
    </location>
</feature>